<dbReference type="InterPro" id="IPR001387">
    <property type="entry name" value="Cro/C1-type_HTH"/>
</dbReference>
<dbReference type="Proteomes" id="UP001595904">
    <property type="component" value="Unassembled WGS sequence"/>
</dbReference>
<evidence type="ECO:0000313" key="3">
    <source>
        <dbReference type="EMBL" id="MFC4313462.1"/>
    </source>
</evidence>
<dbReference type="InterPro" id="IPR014710">
    <property type="entry name" value="RmlC-like_jellyroll"/>
</dbReference>
<dbReference type="SUPFAM" id="SSF47413">
    <property type="entry name" value="lambda repressor-like DNA-binding domains"/>
    <property type="match status" value="1"/>
</dbReference>
<dbReference type="EMBL" id="JBHSDU010000015">
    <property type="protein sequence ID" value="MFC4313462.1"/>
    <property type="molecule type" value="Genomic_DNA"/>
</dbReference>
<organism evidence="3 4">
    <name type="scientific">Steroidobacter flavus</name>
    <dbReference type="NCBI Taxonomy" id="1842136"/>
    <lineage>
        <taxon>Bacteria</taxon>
        <taxon>Pseudomonadati</taxon>
        <taxon>Pseudomonadota</taxon>
        <taxon>Gammaproteobacteria</taxon>
        <taxon>Steroidobacterales</taxon>
        <taxon>Steroidobacteraceae</taxon>
        <taxon>Steroidobacter</taxon>
    </lineage>
</organism>
<dbReference type="PROSITE" id="PS50943">
    <property type="entry name" value="HTH_CROC1"/>
    <property type="match status" value="1"/>
</dbReference>
<keyword evidence="4" id="KW-1185">Reference proteome</keyword>
<dbReference type="PANTHER" id="PTHR46797:SF1">
    <property type="entry name" value="METHYLPHOSPHONATE SYNTHASE"/>
    <property type="match status" value="1"/>
</dbReference>
<accession>A0ABV8T191</accession>
<comment type="caution">
    <text evidence="3">The sequence shown here is derived from an EMBL/GenBank/DDBJ whole genome shotgun (WGS) entry which is preliminary data.</text>
</comment>
<dbReference type="Gene3D" id="1.10.260.40">
    <property type="entry name" value="lambda repressor-like DNA-binding domains"/>
    <property type="match status" value="1"/>
</dbReference>
<dbReference type="InterPro" id="IPR011051">
    <property type="entry name" value="RmlC_Cupin_sf"/>
</dbReference>
<dbReference type="Pfam" id="PF01381">
    <property type="entry name" value="HTH_3"/>
    <property type="match status" value="1"/>
</dbReference>
<dbReference type="InterPro" id="IPR050807">
    <property type="entry name" value="TransReg_Diox_bact_type"/>
</dbReference>
<keyword evidence="1" id="KW-0238">DNA-binding</keyword>
<feature type="domain" description="HTH cro/C1-type" evidence="2">
    <location>
        <begin position="29"/>
        <end position="83"/>
    </location>
</feature>
<gene>
    <name evidence="3" type="ORF">ACFPN2_30580</name>
</gene>
<dbReference type="InterPro" id="IPR013096">
    <property type="entry name" value="Cupin_2"/>
</dbReference>
<evidence type="ECO:0000259" key="2">
    <source>
        <dbReference type="PROSITE" id="PS50943"/>
    </source>
</evidence>
<dbReference type="CDD" id="cd00093">
    <property type="entry name" value="HTH_XRE"/>
    <property type="match status" value="1"/>
</dbReference>
<dbReference type="SMART" id="SM00530">
    <property type="entry name" value="HTH_XRE"/>
    <property type="match status" value="1"/>
</dbReference>
<proteinExistence type="predicted"/>
<protein>
    <submittedName>
        <fullName evidence="3">Helix-turn-helix domain-containing protein</fullName>
    </submittedName>
</protein>
<reference evidence="4" key="1">
    <citation type="journal article" date="2019" name="Int. J. Syst. Evol. Microbiol.">
        <title>The Global Catalogue of Microorganisms (GCM) 10K type strain sequencing project: providing services to taxonomists for standard genome sequencing and annotation.</title>
        <authorList>
            <consortium name="The Broad Institute Genomics Platform"/>
            <consortium name="The Broad Institute Genome Sequencing Center for Infectious Disease"/>
            <person name="Wu L."/>
            <person name="Ma J."/>
        </authorList>
    </citation>
    <scope>NUCLEOTIDE SEQUENCE [LARGE SCALE GENOMIC DNA]</scope>
    <source>
        <strain evidence="4">CGMCC 1.10759</strain>
    </source>
</reference>
<dbReference type="InterPro" id="IPR010982">
    <property type="entry name" value="Lambda_DNA-bd_dom_sf"/>
</dbReference>
<sequence length="206" mass="21930">MTDSSPLSTADADKTPDDKQFARIIGANLRRLRSQNNLSLEKLARAAGVSRAMLGQIELGQSVPTVTVLARIADAFSLPITAFVGDRSEPNVTFLPASDAKLLHSADGAFVTRALFPFIGSRRVEFYELRLAPGCDESSEAHASGTSENLVVAQGELEVSVGAEVHRLAAGDAIFFSADAPHGYRNGGALEAIAYLVMTYPESISY</sequence>
<evidence type="ECO:0000256" key="1">
    <source>
        <dbReference type="ARBA" id="ARBA00023125"/>
    </source>
</evidence>
<dbReference type="PANTHER" id="PTHR46797">
    <property type="entry name" value="HTH-TYPE TRANSCRIPTIONAL REGULATOR"/>
    <property type="match status" value="1"/>
</dbReference>
<name>A0ABV8T191_9GAMM</name>
<dbReference type="RefSeq" id="WP_380603801.1">
    <property type="nucleotide sequence ID" value="NZ_JBHSDU010000015.1"/>
</dbReference>
<dbReference type="Pfam" id="PF07883">
    <property type="entry name" value="Cupin_2"/>
    <property type="match status" value="1"/>
</dbReference>
<dbReference type="SUPFAM" id="SSF51182">
    <property type="entry name" value="RmlC-like cupins"/>
    <property type="match status" value="1"/>
</dbReference>
<dbReference type="CDD" id="cd02209">
    <property type="entry name" value="cupin_XRE_C"/>
    <property type="match status" value="1"/>
</dbReference>
<dbReference type="Gene3D" id="2.60.120.10">
    <property type="entry name" value="Jelly Rolls"/>
    <property type="match status" value="1"/>
</dbReference>
<evidence type="ECO:0000313" key="4">
    <source>
        <dbReference type="Proteomes" id="UP001595904"/>
    </source>
</evidence>